<accession>A0A0M3JLI4</accession>
<evidence type="ECO:0000313" key="2">
    <source>
        <dbReference type="Proteomes" id="UP000267096"/>
    </source>
</evidence>
<reference evidence="3" key="1">
    <citation type="submission" date="2017-02" db="UniProtKB">
        <authorList>
            <consortium name="WormBaseParasite"/>
        </authorList>
    </citation>
    <scope>IDENTIFICATION</scope>
</reference>
<proteinExistence type="predicted"/>
<dbReference type="Proteomes" id="UP000267096">
    <property type="component" value="Unassembled WGS sequence"/>
</dbReference>
<protein>
    <submittedName>
        <fullName evidence="1 3">Uncharacterized protein</fullName>
    </submittedName>
</protein>
<keyword evidence="2" id="KW-1185">Reference proteome</keyword>
<evidence type="ECO:0000313" key="1">
    <source>
        <dbReference type="EMBL" id="VDK31228.1"/>
    </source>
</evidence>
<gene>
    <name evidence="1" type="ORF">ASIM_LOCUS8272</name>
</gene>
<reference evidence="1 2" key="2">
    <citation type="submission" date="2018-11" db="EMBL/GenBank/DDBJ databases">
        <authorList>
            <consortium name="Pathogen Informatics"/>
        </authorList>
    </citation>
    <scope>NUCLEOTIDE SEQUENCE [LARGE SCALE GENOMIC DNA]</scope>
</reference>
<dbReference type="AlphaFoldDB" id="A0A0M3JLI4"/>
<dbReference type="EMBL" id="UYRR01021995">
    <property type="protein sequence ID" value="VDK31228.1"/>
    <property type="molecule type" value="Genomic_DNA"/>
</dbReference>
<sequence length="66" mass="7697">MSLSGYVPTFKERRPFEVSFVVYFHFHESKCEQQQQEEVVQQLNTQFLEIDDGDAHSSYTSPPALN</sequence>
<dbReference type="WBParaSite" id="ASIM_0000851501-mRNA-1">
    <property type="protein sequence ID" value="ASIM_0000851501-mRNA-1"/>
    <property type="gene ID" value="ASIM_0000851501"/>
</dbReference>
<organism evidence="3">
    <name type="scientific">Anisakis simplex</name>
    <name type="common">Herring worm</name>
    <dbReference type="NCBI Taxonomy" id="6269"/>
    <lineage>
        <taxon>Eukaryota</taxon>
        <taxon>Metazoa</taxon>
        <taxon>Ecdysozoa</taxon>
        <taxon>Nematoda</taxon>
        <taxon>Chromadorea</taxon>
        <taxon>Rhabditida</taxon>
        <taxon>Spirurina</taxon>
        <taxon>Ascaridomorpha</taxon>
        <taxon>Ascaridoidea</taxon>
        <taxon>Anisakidae</taxon>
        <taxon>Anisakis</taxon>
        <taxon>Anisakis simplex complex</taxon>
    </lineage>
</organism>
<evidence type="ECO:0000313" key="3">
    <source>
        <dbReference type="WBParaSite" id="ASIM_0000851501-mRNA-1"/>
    </source>
</evidence>
<name>A0A0M3JLI4_ANISI</name>